<dbReference type="PROSITE" id="PS50041">
    <property type="entry name" value="C_TYPE_LECTIN_2"/>
    <property type="match status" value="1"/>
</dbReference>
<protein>
    <submittedName>
        <fullName evidence="4">L-selectin-like</fullName>
    </submittedName>
</protein>
<dbReference type="Pfam" id="PF00059">
    <property type="entry name" value="Lectin_C"/>
    <property type="match status" value="2"/>
</dbReference>
<dbReference type="CDD" id="cd00037">
    <property type="entry name" value="CLECT"/>
    <property type="match status" value="2"/>
</dbReference>
<name>A0A6P8I1H0_ACTTE</name>
<feature type="domain" description="C-type lectin" evidence="2">
    <location>
        <begin position="34"/>
        <end position="148"/>
    </location>
</feature>
<dbReference type="InParanoid" id="A0A6P8I1H0"/>
<dbReference type="RefSeq" id="XP_031558720.1">
    <property type="nucleotide sequence ID" value="XM_031702860.1"/>
</dbReference>
<keyword evidence="1" id="KW-0732">Signal</keyword>
<proteinExistence type="predicted"/>
<evidence type="ECO:0000259" key="2">
    <source>
        <dbReference type="PROSITE" id="PS50041"/>
    </source>
</evidence>
<dbReference type="OrthoDB" id="5976046at2759"/>
<dbReference type="KEGG" id="aten:116295122"/>
<dbReference type="GeneID" id="116295122"/>
<keyword evidence="3" id="KW-1185">Reference proteome</keyword>
<feature type="chain" id="PRO_5028289247" evidence="1">
    <location>
        <begin position="27"/>
        <end position="264"/>
    </location>
</feature>
<dbReference type="SMART" id="SM00034">
    <property type="entry name" value="CLECT"/>
    <property type="match status" value="1"/>
</dbReference>
<gene>
    <name evidence="4" type="primary">LOC116295122</name>
</gene>
<sequence length="264" mass="30822">MGYRSPRGIVAITLLLIVWQWESIFTTEIGDCSCYSFHKIPRNWEDSNKICQDNNGTLVSMETEEEYQFINKTIQSLDVGNNEWYIGLKRISGTYYWQWISGHDMTIDKWMPHEPDGSGDCVKVIKYYKGWGLFDDIDCRAFRMFTCEYKQAQKCSNITSTISEKRCFSKKKQTTTTKENAMTPSFSPTTKEIADCSCYSFHHITKNWEDSNKICKKNGGNLVSMETEEEYQFINKTIQSLNLNTVLILRLQSIKKDVLCRRNR</sequence>
<feature type="signal peptide" evidence="1">
    <location>
        <begin position="1"/>
        <end position="26"/>
    </location>
</feature>
<reference evidence="4" key="1">
    <citation type="submission" date="2025-08" db="UniProtKB">
        <authorList>
            <consortium name="RefSeq"/>
        </authorList>
    </citation>
    <scope>IDENTIFICATION</scope>
    <source>
        <tissue evidence="4">Tentacle</tissue>
    </source>
</reference>
<evidence type="ECO:0000256" key="1">
    <source>
        <dbReference type="SAM" id="SignalP"/>
    </source>
</evidence>
<dbReference type="InterPro" id="IPR016186">
    <property type="entry name" value="C-type_lectin-like/link_sf"/>
</dbReference>
<accession>A0A6P8I1H0</accession>
<dbReference type="Gene3D" id="3.10.100.10">
    <property type="entry name" value="Mannose-Binding Protein A, subunit A"/>
    <property type="match status" value="2"/>
</dbReference>
<organism evidence="3 4">
    <name type="scientific">Actinia tenebrosa</name>
    <name type="common">Australian red waratah sea anemone</name>
    <dbReference type="NCBI Taxonomy" id="6105"/>
    <lineage>
        <taxon>Eukaryota</taxon>
        <taxon>Metazoa</taxon>
        <taxon>Cnidaria</taxon>
        <taxon>Anthozoa</taxon>
        <taxon>Hexacorallia</taxon>
        <taxon>Actiniaria</taxon>
        <taxon>Actiniidae</taxon>
        <taxon>Actinia</taxon>
    </lineage>
</organism>
<dbReference type="InterPro" id="IPR050111">
    <property type="entry name" value="C-type_lectin/snaclec_domain"/>
</dbReference>
<dbReference type="Proteomes" id="UP000515163">
    <property type="component" value="Unplaced"/>
</dbReference>
<evidence type="ECO:0000313" key="4">
    <source>
        <dbReference type="RefSeq" id="XP_031558720.1"/>
    </source>
</evidence>
<dbReference type="AlphaFoldDB" id="A0A6P8I1H0"/>
<dbReference type="InterPro" id="IPR001304">
    <property type="entry name" value="C-type_lectin-like"/>
</dbReference>
<dbReference type="PANTHER" id="PTHR22803">
    <property type="entry name" value="MANNOSE, PHOSPHOLIPASE, LECTIN RECEPTOR RELATED"/>
    <property type="match status" value="1"/>
</dbReference>
<evidence type="ECO:0000313" key="3">
    <source>
        <dbReference type="Proteomes" id="UP000515163"/>
    </source>
</evidence>
<dbReference type="SUPFAM" id="SSF56436">
    <property type="entry name" value="C-type lectin-like"/>
    <property type="match status" value="2"/>
</dbReference>
<dbReference type="InterPro" id="IPR016187">
    <property type="entry name" value="CTDL_fold"/>
</dbReference>